<keyword evidence="1" id="KW-0040">ANK repeat</keyword>
<dbReference type="OMA" id="ACPDYGF"/>
<dbReference type="PROSITE" id="PS50088">
    <property type="entry name" value="ANK_REPEAT"/>
    <property type="match status" value="4"/>
</dbReference>
<dbReference type="InterPro" id="IPR002110">
    <property type="entry name" value="Ankyrin_rpt"/>
</dbReference>
<organism evidence="5">
    <name type="scientific">Eucalyptus grandis</name>
    <name type="common">Flooded gum</name>
    <dbReference type="NCBI Taxonomy" id="71139"/>
    <lineage>
        <taxon>Eukaryota</taxon>
        <taxon>Viridiplantae</taxon>
        <taxon>Streptophyta</taxon>
        <taxon>Embryophyta</taxon>
        <taxon>Tracheophyta</taxon>
        <taxon>Spermatophyta</taxon>
        <taxon>Magnoliopsida</taxon>
        <taxon>eudicotyledons</taxon>
        <taxon>Gunneridae</taxon>
        <taxon>Pentapetalae</taxon>
        <taxon>rosids</taxon>
        <taxon>malvids</taxon>
        <taxon>Myrtales</taxon>
        <taxon>Myrtaceae</taxon>
        <taxon>Myrtoideae</taxon>
        <taxon>Eucalypteae</taxon>
        <taxon>Eucalyptus</taxon>
    </lineage>
</organism>
<feature type="repeat" description="ANK" evidence="1">
    <location>
        <begin position="225"/>
        <end position="258"/>
    </location>
</feature>
<feature type="region of interest" description="Disordered" evidence="2">
    <location>
        <begin position="327"/>
        <end position="354"/>
    </location>
</feature>
<dbReference type="Gramene" id="KCW82201">
    <property type="protein sequence ID" value="KCW82201"/>
    <property type="gene ID" value="EUGRSUZ_C03607"/>
</dbReference>
<dbReference type="InterPro" id="IPR036770">
    <property type="entry name" value="Ankyrin_rpt-contain_sf"/>
</dbReference>
<dbReference type="AlphaFoldDB" id="A0A059CVI2"/>
<dbReference type="EMBL" id="KK198755">
    <property type="protein sequence ID" value="KCW82201.1"/>
    <property type="molecule type" value="Genomic_DNA"/>
</dbReference>
<feature type="transmembrane region" description="Helical" evidence="3">
    <location>
        <begin position="414"/>
        <end position="433"/>
    </location>
</feature>
<evidence type="ECO:0000256" key="2">
    <source>
        <dbReference type="SAM" id="MobiDB-lite"/>
    </source>
</evidence>
<name>A0A059CVI2_EUCGR</name>
<gene>
    <name evidence="5" type="ORF">EUGRSUZ_C03607</name>
</gene>
<evidence type="ECO:0000256" key="3">
    <source>
        <dbReference type="SAM" id="Phobius"/>
    </source>
</evidence>
<dbReference type="PANTHER" id="PTHR24128:SF101">
    <property type="entry name" value="ANKYRIN REPEAT-CONTAINING PROTEIN BDA1-LIKE"/>
    <property type="match status" value="1"/>
</dbReference>
<dbReference type="eggNOG" id="KOG0504">
    <property type="taxonomic scope" value="Eukaryota"/>
</dbReference>
<evidence type="ECO:0000256" key="1">
    <source>
        <dbReference type="PROSITE-ProRule" id="PRU00023"/>
    </source>
</evidence>
<feature type="transmembrane region" description="Helical" evidence="3">
    <location>
        <begin position="491"/>
        <end position="513"/>
    </location>
</feature>
<dbReference type="Gene3D" id="1.25.40.20">
    <property type="entry name" value="Ankyrin repeat-containing domain"/>
    <property type="match status" value="2"/>
</dbReference>
<dbReference type="InterPro" id="IPR026961">
    <property type="entry name" value="PGG_dom"/>
</dbReference>
<feature type="repeat" description="ANK" evidence="1">
    <location>
        <begin position="87"/>
        <end position="119"/>
    </location>
</feature>
<accession>A0A059CVI2</accession>
<keyword evidence="3" id="KW-0812">Transmembrane</keyword>
<dbReference type="InParanoid" id="A0A059CVI2"/>
<reference evidence="5" key="1">
    <citation type="submission" date="2013-07" db="EMBL/GenBank/DDBJ databases">
        <title>The genome of Eucalyptus grandis.</title>
        <authorList>
            <person name="Schmutz J."/>
            <person name="Hayes R."/>
            <person name="Myburg A."/>
            <person name="Tuskan G."/>
            <person name="Grattapaglia D."/>
            <person name="Rokhsar D.S."/>
        </authorList>
    </citation>
    <scope>NUCLEOTIDE SEQUENCE</scope>
    <source>
        <tissue evidence="5">Leaf extractions</tissue>
    </source>
</reference>
<evidence type="ECO:0000259" key="4">
    <source>
        <dbReference type="Pfam" id="PF13962"/>
    </source>
</evidence>
<feature type="repeat" description="ANK" evidence="1">
    <location>
        <begin position="155"/>
        <end position="177"/>
    </location>
</feature>
<protein>
    <recommendedName>
        <fullName evidence="4">PGG domain-containing protein</fullName>
    </recommendedName>
</protein>
<evidence type="ECO:0000313" key="5">
    <source>
        <dbReference type="EMBL" id="KCW82201.1"/>
    </source>
</evidence>
<dbReference type="SMART" id="SM00248">
    <property type="entry name" value="ANK"/>
    <property type="match status" value="5"/>
</dbReference>
<proteinExistence type="predicted"/>
<dbReference type="PROSITE" id="PS50297">
    <property type="entry name" value="ANK_REP_REGION"/>
    <property type="match status" value="4"/>
</dbReference>
<dbReference type="Pfam" id="PF00023">
    <property type="entry name" value="Ank"/>
    <property type="match status" value="1"/>
</dbReference>
<sequence>MTSFCYHAWIASQKQCRITHMGTEIRVLCPILAQRRLPLLSHCRSATIVVARPCEQGEAELGGCVESLAQLLQEDGLILARAPVTCFDETPLHVACMQGHVHFAKVLLAHKRDLAMELDLRGRTPLHWASANGYVEIVRELLQSDPLACLVHDEDGWTPLHLAMMKGRSNIVIELVKARPEAVEHRLSHGQTALHLGVSHNRLEALKVLVETVRDGDLVKARDDEGNTILHLAASNKQIETVKYMLQRSKVDVNIVNRNGFSALDIVEYFPKDFKVIELRELLVHAGALRAIRFPASTTHQAVVDKTNEENSTITVDLASVATLSTDTPPVEAVPPPSSSSKIKKQEEDKRKIEKRSDSLMIAATVIAAMAYQAGLNPPGGVWSEDQPGKNGTIDYVAGTSIMAANYPKRYLKFWKYNTVSFLASLSTIFLLMSGLPKGKKVLTWILMATMWVTITFMALTYLESMVTILYAGNYIEDVRQITRVVRNSTYVWISIVAIVFLVYTIQFLTFVLRNVKNPQKLKKQISRCVSWCRSRVKIKI</sequence>
<feature type="compositionally biased region" description="Basic and acidic residues" evidence="2">
    <location>
        <begin position="344"/>
        <end position="354"/>
    </location>
</feature>
<feature type="repeat" description="ANK" evidence="1">
    <location>
        <begin position="121"/>
        <end position="143"/>
    </location>
</feature>
<keyword evidence="3" id="KW-1133">Transmembrane helix</keyword>
<feature type="transmembrane region" description="Helical" evidence="3">
    <location>
        <begin position="445"/>
        <end position="471"/>
    </location>
</feature>
<keyword evidence="3" id="KW-0472">Membrane</keyword>
<dbReference type="Pfam" id="PF13962">
    <property type="entry name" value="PGG"/>
    <property type="match status" value="1"/>
</dbReference>
<feature type="domain" description="PGG" evidence="4">
    <location>
        <begin position="352"/>
        <end position="467"/>
    </location>
</feature>
<dbReference type="Pfam" id="PF12796">
    <property type="entry name" value="Ank_2"/>
    <property type="match status" value="2"/>
</dbReference>
<dbReference type="SUPFAM" id="SSF48403">
    <property type="entry name" value="Ankyrin repeat"/>
    <property type="match status" value="1"/>
</dbReference>
<dbReference type="PANTHER" id="PTHR24128">
    <property type="entry name" value="HOMEOBOX PROTEIN WARIAI"/>
    <property type="match status" value="1"/>
</dbReference>
<dbReference type="STRING" id="71139.A0A059CVI2"/>